<gene>
    <name evidence="3" type="ORF">EAE98_001543</name>
</gene>
<evidence type="ECO:0000313" key="3">
    <source>
        <dbReference type="EMBL" id="KAF7937229.1"/>
    </source>
</evidence>
<keyword evidence="2" id="KW-0732">Signal</keyword>
<keyword evidence="4" id="KW-1185">Reference proteome</keyword>
<evidence type="ECO:0000256" key="2">
    <source>
        <dbReference type="SAM" id="SignalP"/>
    </source>
</evidence>
<feature type="signal peptide" evidence="2">
    <location>
        <begin position="1"/>
        <end position="19"/>
    </location>
</feature>
<dbReference type="GeneID" id="62228317"/>
<comment type="caution">
    <text evidence="3">The sequence shown here is derived from an EMBL/GenBank/DDBJ whole genome shotgun (WGS) entry which is preliminary data.</text>
</comment>
<protein>
    <submittedName>
        <fullName evidence="3">Uncharacterized protein</fullName>
    </submittedName>
</protein>
<organism evidence="3 4">
    <name type="scientific">Botrytis deweyae</name>
    <dbReference type="NCBI Taxonomy" id="2478750"/>
    <lineage>
        <taxon>Eukaryota</taxon>
        <taxon>Fungi</taxon>
        <taxon>Dikarya</taxon>
        <taxon>Ascomycota</taxon>
        <taxon>Pezizomycotina</taxon>
        <taxon>Leotiomycetes</taxon>
        <taxon>Helotiales</taxon>
        <taxon>Sclerotiniaceae</taxon>
        <taxon>Botrytis</taxon>
    </lineage>
</organism>
<feature type="chain" id="PRO_5046065796" evidence="2">
    <location>
        <begin position="20"/>
        <end position="82"/>
    </location>
</feature>
<dbReference type="RefSeq" id="XP_038814147.1">
    <property type="nucleotide sequence ID" value="XM_038949162.1"/>
</dbReference>
<evidence type="ECO:0000256" key="1">
    <source>
        <dbReference type="SAM" id="MobiDB-lite"/>
    </source>
</evidence>
<dbReference type="EMBL" id="RCSX01000003">
    <property type="protein sequence ID" value="KAF7937229.1"/>
    <property type="molecule type" value="Genomic_DNA"/>
</dbReference>
<sequence>MAKLLQILCLFAAVALVASAPVRDLTLRDVEFHGSSISEPIKAVSLKRDTDYVRNPLSDWDTPLPVRDDEAIEPVPQADLKH</sequence>
<reference evidence="3 4" key="1">
    <citation type="journal article" date="2020" name="Genome Biol. Evol.">
        <title>Comparative genomics of Sclerotiniaceae.</title>
        <authorList>
            <person name="Valero Jimenez C.A."/>
            <person name="Steentjes M."/>
            <person name="Scholten O.E."/>
            <person name="Van Kan J.A.L."/>
        </authorList>
    </citation>
    <scope>NUCLEOTIDE SEQUENCE [LARGE SCALE GENOMIC DNA]</scope>
    <source>
        <strain evidence="3 4">B1</strain>
    </source>
</reference>
<dbReference type="Proteomes" id="UP000783213">
    <property type="component" value="Unassembled WGS sequence"/>
</dbReference>
<proteinExistence type="predicted"/>
<name>A0ABQ7IY91_9HELO</name>
<accession>A0ABQ7IY91</accession>
<evidence type="ECO:0000313" key="4">
    <source>
        <dbReference type="Proteomes" id="UP000783213"/>
    </source>
</evidence>
<feature type="region of interest" description="Disordered" evidence="1">
    <location>
        <begin position="57"/>
        <end position="82"/>
    </location>
</feature>